<sequence length="409" mass="45532">MSDLSDAVLPLIRSRGDLHRWSAANAHGAQMHQGVDLLEAAETDDPAEVFAVTQRAIKSATTLIMRADDSSGIIGSAVQRLLALHARTAAPAGAPVFKLVPWLMKFQFEQECDFFHVDPVAYAPALGDTGMVAYRRALAERRALLGPEPAEEDSWQSPASHDWFTIHYNDQRLAVFDRDVEAIIRTHARDERVAAWVEDAAQALEEIEEYDLAIEWTERAVRHPNGGHQSITAARYLGELLKKHRPDALLAARLDIFDRWPSATHANEVREAAGSGWADLSEMVLSRLQANPRQAVSFALLCLKEPQLAWTLAYDLGLDDASLWSELLKAYEKVDPLATVQKHTELAIGELAVADARNYRAGARRLARLRKLVAGTSRAVEVDDLIATLRDEHRRRPRLQQEFTKAGLP</sequence>
<organism evidence="1 2">
    <name type="scientific">Kineosphaera limosa NBRC 100340</name>
    <dbReference type="NCBI Taxonomy" id="1184609"/>
    <lineage>
        <taxon>Bacteria</taxon>
        <taxon>Bacillati</taxon>
        <taxon>Actinomycetota</taxon>
        <taxon>Actinomycetes</taxon>
        <taxon>Micrococcales</taxon>
        <taxon>Dermatophilaceae</taxon>
        <taxon>Kineosphaera</taxon>
    </lineage>
</organism>
<dbReference type="RefSeq" id="WP_006594115.1">
    <property type="nucleotide sequence ID" value="NZ_BAHD01000075.1"/>
</dbReference>
<name>K6VMX9_9MICO</name>
<dbReference type="AlphaFoldDB" id="K6VMX9"/>
<keyword evidence="2" id="KW-1185">Reference proteome</keyword>
<reference evidence="1 2" key="1">
    <citation type="submission" date="2012-08" db="EMBL/GenBank/DDBJ databases">
        <title>Whole genome shotgun sequence of Kineosphaera limosa NBRC 100340.</title>
        <authorList>
            <person name="Yoshida I."/>
            <person name="Isaki S."/>
            <person name="Hosoyama A."/>
            <person name="Tsuchikane K."/>
            <person name="Katsumata H."/>
            <person name="Ando Y."/>
            <person name="Ohji S."/>
            <person name="Hamada M."/>
            <person name="Tamura T."/>
            <person name="Yamazoe A."/>
            <person name="Yamazaki S."/>
            <person name="Fujita N."/>
        </authorList>
    </citation>
    <scope>NUCLEOTIDE SEQUENCE [LARGE SCALE GENOMIC DNA]</scope>
    <source>
        <strain evidence="1 2">NBRC 100340</strain>
    </source>
</reference>
<evidence type="ECO:0000313" key="2">
    <source>
        <dbReference type="Proteomes" id="UP000008366"/>
    </source>
</evidence>
<gene>
    <name evidence="1" type="ORF">KILIM_075_00020</name>
</gene>
<dbReference type="EMBL" id="BAHD01000075">
    <property type="protein sequence ID" value="GAB97583.1"/>
    <property type="molecule type" value="Genomic_DNA"/>
</dbReference>
<dbReference type="STRING" id="1184609.KILIM_075_00020"/>
<dbReference type="Proteomes" id="UP000008366">
    <property type="component" value="Unassembled WGS sequence"/>
</dbReference>
<accession>K6VMX9</accession>
<dbReference type="eggNOG" id="COG4715">
    <property type="taxonomic scope" value="Bacteria"/>
</dbReference>
<protein>
    <submittedName>
        <fullName evidence="1">Uncharacterized protein</fullName>
    </submittedName>
</protein>
<proteinExistence type="predicted"/>
<comment type="caution">
    <text evidence="1">The sequence shown here is derived from an EMBL/GenBank/DDBJ whole genome shotgun (WGS) entry which is preliminary data.</text>
</comment>
<evidence type="ECO:0000313" key="1">
    <source>
        <dbReference type="EMBL" id="GAB97583.1"/>
    </source>
</evidence>